<dbReference type="PANTHER" id="PTHR12677">
    <property type="entry name" value="GOLGI APPARATUS MEMBRANE PROTEIN TVP38-RELATED"/>
    <property type="match status" value="1"/>
</dbReference>
<keyword evidence="3 6" id="KW-0812">Transmembrane</keyword>
<proteinExistence type="inferred from homology"/>
<dbReference type="Proteomes" id="UP000824063">
    <property type="component" value="Unassembled WGS sequence"/>
</dbReference>
<organism evidence="8 9">
    <name type="scientific">Candidatus Enterococcus avicola</name>
    <dbReference type="NCBI Taxonomy" id="2838561"/>
    <lineage>
        <taxon>Bacteria</taxon>
        <taxon>Bacillati</taxon>
        <taxon>Bacillota</taxon>
        <taxon>Bacilli</taxon>
        <taxon>Lactobacillales</taxon>
        <taxon>Enterococcaceae</taxon>
        <taxon>Enterococcus</taxon>
    </lineage>
</organism>
<keyword evidence="4 6" id="KW-1133">Transmembrane helix</keyword>
<comment type="caution">
    <text evidence="8">The sequence shown here is derived from an EMBL/GenBank/DDBJ whole genome shotgun (WGS) entry which is preliminary data.</text>
</comment>
<feature type="transmembrane region" description="Helical" evidence="6">
    <location>
        <begin position="12"/>
        <end position="33"/>
    </location>
</feature>
<evidence type="ECO:0000313" key="8">
    <source>
        <dbReference type="EMBL" id="HIZ54086.1"/>
    </source>
</evidence>
<feature type="transmembrane region" description="Helical" evidence="6">
    <location>
        <begin position="138"/>
        <end position="160"/>
    </location>
</feature>
<feature type="transmembrane region" description="Helical" evidence="6">
    <location>
        <begin position="88"/>
        <end position="105"/>
    </location>
</feature>
<dbReference type="InterPro" id="IPR015414">
    <property type="entry name" value="TMEM64"/>
</dbReference>
<accession>A0A9D2JHY4</accession>
<gene>
    <name evidence="8" type="ORF">IAA20_09105</name>
</gene>
<evidence type="ECO:0000256" key="6">
    <source>
        <dbReference type="RuleBase" id="RU366058"/>
    </source>
</evidence>
<dbReference type="GO" id="GO:0005886">
    <property type="term" value="C:plasma membrane"/>
    <property type="evidence" value="ECO:0007669"/>
    <property type="project" value="UniProtKB-SubCell"/>
</dbReference>
<keyword evidence="5 6" id="KW-0472">Membrane</keyword>
<evidence type="ECO:0000256" key="2">
    <source>
        <dbReference type="ARBA" id="ARBA00022475"/>
    </source>
</evidence>
<evidence type="ECO:0000259" key="7">
    <source>
        <dbReference type="Pfam" id="PF09335"/>
    </source>
</evidence>
<evidence type="ECO:0000256" key="4">
    <source>
        <dbReference type="ARBA" id="ARBA00022989"/>
    </source>
</evidence>
<feature type="transmembrane region" description="Helical" evidence="6">
    <location>
        <begin position="53"/>
        <end position="81"/>
    </location>
</feature>
<dbReference type="EMBL" id="DXBN01000211">
    <property type="protein sequence ID" value="HIZ54086.1"/>
    <property type="molecule type" value="Genomic_DNA"/>
</dbReference>
<evidence type="ECO:0000313" key="9">
    <source>
        <dbReference type="Proteomes" id="UP000824063"/>
    </source>
</evidence>
<name>A0A9D2JHY4_9ENTE</name>
<evidence type="ECO:0000256" key="1">
    <source>
        <dbReference type="ARBA" id="ARBA00004651"/>
    </source>
</evidence>
<evidence type="ECO:0000256" key="5">
    <source>
        <dbReference type="ARBA" id="ARBA00023136"/>
    </source>
</evidence>
<comment type="similarity">
    <text evidence="6">Belongs to the TVP38/TMEM64 family.</text>
</comment>
<protein>
    <recommendedName>
        <fullName evidence="6">TVP38/TMEM64 family membrane protein</fullName>
    </recommendedName>
</protein>
<reference evidence="8" key="2">
    <citation type="submission" date="2021-04" db="EMBL/GenBank/DDBJ databases">
        <authorList>
            <person name="Gilroy R."/>
        </authorList>
    </citation>
    <scope>NUCLEOTIDE SEQUENCE</scope>
    <source>
        <strain evidence="8">CHK172-16539</strain>
    </source>
</reference>
<reference evidence="8" key="1">
    <citation type="journal article" date="2021" name="PeerJ">
        <title>Extensive microbial diversity within the chicken gut microbiome revealed by metagenomics and culture.</title>
        <authorList>
            <person name="Gilroy R."/>
            <person name="Ravi A."/>
            <person name="Getino M."/>
            <person name="Pursley I."/>
            <person name="Horton D.L."/>
            <person name="Alikhan N.F."/>
            <person name="Baker D."/>
            <person name="Gharbi K."/>
            <person name="Hall N."/>
            <person name="Watson M."/>
            <person name="Adriaenssens E.M."/>
            <person name="Foster-Nyarko E."/>
            <person name="Jarju S."/>
            <person name="Secka A."/>
            <person name="Antonio M."/>
            <person name="Oren A."/>
            <person name="Chaudhuri R.R."/>
            <person name="La Ragione R."/>
            <person name="Hildebrand F."/>
            <person name="Pallen M.J."/>
        </authorList>
    </citation>
    <scope>NUCLEOTIDE SEQUENCE</scope>
    <source>
        <strain evidence="8">CHK172-16539</strain>
    </source>
</reference>
<dbReference type="InterPro" id="IPR032816">
    <property type="entry name" value="VTT_dom"/>
</dbReference>
<dbReference type="Pfam" id="PF09335">
    <property type="entry name" value="VTT_dom"/>
    <property type="match status" value="1"/>
</dbReference>
<dbReference type="AlphaFoldDB" id="A0A9D2JHY4"/>
<dbReference type="PANTHER" id="PTHR12677:SF49">
    <property type="entry name" value="TVP38_TMEM64 FAMILY MEMBRANE PROTEIN"/>
    <property type="match status" value="1"/>
</dbReference>
<feature type="domain" description="VTT" evidence="7">
    <location>
        <begin position="68"/>
        <end position="185"/>
    </location>
</feature>
<feature type="transmembrane region" description="Helical" evidence="6">
    <location>
        <begin position="167"/>
        <end position="188"/>
    </location>
</feature>
<comment type="subcellular location">
    <subcellularLocation>
        <location evidence="1 6">Cell membrane</location>
        <topology evidence="1 6">Multi-pass membrane protein</topology>
    </subcellularLocation>
</comment>
<sequence>MSAATSRRIINFISLIGMAFSVALTVYFFSIGLFDDLNALQSIVGDKIILGPIIFILIQILQVVVPVIPGGVSTAAGVLLFGPVAGFFYNYIGIVIGSIIVFLLGRQYGKPFVLSLINEKTYDKYITWFDNQGRFNKLFAIAIFFPFAPDDALCLIAGLTNMSLKTFSWIILLGKPASIFVYSMALVYGTNLISQFI</sequence>
<keyword evidence="2 6" id="KW-1003">Cell membrane</keyword>
<evidence type="ECO:0000256" key="3">
    <source>
        <dbReference type="ARBA" id="ARBA00022692"/>
    </source>
</evidence>